<evidence type="ECO:0000313" key="2">
    <source>
        <dbReference type="EMBL" id="KAK2164874.1"/>
    </source>
</evidence>
<name>A0AAD9NF34_9ANNE</name>
<feature type="compositionally biased region" description="Low complexity" evidence="1">
    <location>
        <begin position="786"/>
        <end position="796"/>
    </location>
</feature>
<accession>A0AAD9NF34</accession>
<feature type="compositionally biased region" description="Polar residues" evidence="1">
    <location>
        <begin position="731"/>
        <end position="747"/>
    </location>
</feature>
<organism evidence="2 3">
    <name type="scientific">Paralvinella palmiformis</name>
    <dbReference type="NCBI Taxonomy" id="53620"/>
    <lineage>
        <taxon>Eukaryota</taxon>
        <taxon>Metazoa</taxon>
        <taxon>Spiralia</taxon>
        <taxon>Lophotrochozoa</taxon>
        <taxon>Annelida</taxon>
        <taxon>Polychaeta</taxon>
        <taxon>Sedentaria</taxon>
        <taxon>Canalipalpata</taxon>
        <taxon>Terebellida</taxon>
        <taxon>Terebelliformia</taxon>
        <taxon>Alvinellidae</taxon>
        <taxon>Paralvinella</taxon>
    </lineage>
</organism>
<evidence type="ECO:0000256" key="1">
    <source>
        <dbReference type="SAM" id="MobiDB-lite"/>
    </source>
</evidence>
<protein>
    <submittedName>
        <fullName evidence="2">Uncharacterized protein</fullName>
    </submittedName>
</protein>
<feature type="region of interest" description="Disordered" evidence="1">
    <location>
        <begin position="780"/>
        <end position="828"/>
    </location>
</feature>
<reference evidence="2" key="1">
    <citation type="journal article" date="2023" name="Mol. Biol. Evol.">
        <title>Third-Generation Sequencing Reveals the Adaptive Role of the Epigenome in Three Deep-Sea Polychaetes.</title>
        <authorList>
            <person name="Perez M."/>
            <person name="Aroh O."/>
            <person name="Sun Y."/>
            <person name="Lan Y."/>
            <person name="Juniper S.K."/>
            <person name="Young C.R."/>
            <person name="Angers B."/>
            <person name="Qian P.Y."/>
        </authorList>
    </citation>
    <scope>NUCLEOTIDE SEQUENCE</scope>
    <source>
        <strain evidence="2">P08H-3</strain>
    </source>
</reference>
<proteinExistence type="predicted"/>
<dbReference type="EMBL" id="JAODUP010000058">
    <property type="protein sequence ID" value="KAK2164874.1"/>
    <property type="molecule type" value="Genomic_DNA"/>
</dbReference>
<comment type="caution">
    <text evidence="2">The sequence shown here is derived from an EMBL/GenBank/DDBJ whole genome shotgun (WGS) entry which is preliminary data.</text>
</comment>
<feature type="region of interest" description="Disordered" evidence="1">
    <location>
        <begin position="709"/>
        <end position="765"/>
    </location>
</feature>
<gene>
    <name evidence="2" type="ORF">LSH36_58g21015</name>
</gene>
<feature type="region of interest" description="Disordered" evidence="1">
    <location>
        <begin position="443"/>
        <end position="464"/>
    </location>
</feature>
<feature type="compositionally biased region" description="Polar residues" evidence="1">
    <location>
        <begin position="815"/>
        <end position="828"/>
    </location>
</feature>
<evidence type="ECO:0000313" key="3">
    <source>
        <dbReference type="Proteomes" id="UP001208570"/>
    </source>
</evidence>
<feature type="compositionally biased region" description="Polar residues" evidence="1">
    <location>
        <begin position="712"/>
        <end position="724"/>
    </location>
</feature>
<sequence>MTARLSEPSFFPPPPPLLPRGMRPANPTMYTQRQALAAGQLSSQQLAAQQTLTNGNNRSRPTPSPGSVLTPPSESSKQRARLSDSELEKRIDKASIKGNFGWMTLDAVNIPCLFRNEEKYVSVRMVEQKLLSKYPSTYPDELRDRPPLKSQFITPAEAKLLNEINIEHCECEFGQQAFTEKDLIVSWPDFVDFYKIVKKHFPNENVAAKQRKSYPIVSGGGGWVQVNNTVVPYLKRLTPNAKETLRLAPLPVIKYAAGLLTDTEVPCLEPTGEECQHLSDMCRKAGLDFKFSSSNTQLVLLSMIPAYSGTKVVMKKLPDDDPFTSAEYCPEIEDGKLDMNGQCGVILPTMQEIPSPYCPRPASNGHQFLSKVDNRPPPNVTVQRSSTVVSNGQGGMYTITRMERPPIMNVNHGPMMTHHGSASPALQALEQLSGPPMKRQKVTATSASSGPVVPGTSPNHLNGDMMRGSPHATNMAQQGFMPGMAPFPPTPFSANNARMMPPPGLVPGSFNGWPPTPQHPGDMQKLAEMMNIQAAILSQARPIAPAQSPMMPSPNNVMNQMTSRNPNTQVSHMIQNKVPKQSRLAVEEQAANKQRRKPRSLLDQIQPIDFHGKKISCLVKEETNQQFALIEAISRVYFPQCSLDEFINAIANVLQISIYQLNRDEEKAFITFYGLPTESLKCSKVLNLHELDQFMPQMKYMFRDREQPHLEASQNQEVPASTRASLVDPAAQTSNPDTSSMNFSSTILPPPNPFKKSATLPKRGASKLEDAVNRLRQNKMLELGGSSPSSSNSSNSEMMQSAPIPPRNPFETKESSPVSSLPSVAQIQ</sequence>
<feature type="region of interest" description="Disordered" evidence="1">
    <location>
        <begin position="373"/>
        <end position="393"/>
    </location>
</feature>
<keyword evidence="3" id="KW-1185">Reference proteome</keyword>
<feature type="compositionally biased region" description="Polar residues" evidence="1">
    <location>
        <begin position="54"/>
        <end position="75"/>
    </location>
</feature>
<feature type="compositionally biased region" description="Polar residues" evidence="1">
    <location>
        <begin position="380"/>
        <end position="391"/>
    </location>
</feature>
<feature type="region of interest" description="Disordered" evidence="1">
    <location>
        <begin position="1"/>
        <end position="86"/>
    </location>
</feature>
<dbReference type="AlphaFoldDB" id="A0AAD9NF34"/>
<feature type="compositionally biased region" description="Low complexity" evidence="1">
    <location>
        <begin position="34"/>
        <end position="53"/>
    </location>
</feature>
<dbReference type="Proteomes" id="UP001208570">
    <property type="component" value="Unassembled WGS sequence"/>
</dbReference>